<organism evidence="1 2">
    <name type="scientific">Mucor flavus</name>
    <dbReference type="NCBI Taxonomy" id="439312"/>
    <lineage>
        <taxon>Eukaryota</taxon>
        <taxon>Fungi</taxon>
        <taxon>Fungi incertae sedis</taxon>
        <taxon>Mucoromycota</taxon>
        <taxon>Mucoromycotina</taxon>
        <taxon>Mucoromycetes</taxon>
        <taxon>Mucorales</taxon>
        <taxon>Mucorineae</taxon>
        <taxon>Mucoraceae</taxon>
        <taxon>Mucor</taxon>
    </lineage>
</organism>
<protein>
    <submittedName>
        <fullName evidence="1">Uncharacterized protein</fullName>
    </submittedName>
</protein>
<name>A0ABP9Z9N7_9FUNG</name>
<dbReference type="EMBL" id="BAABUK010000028">
    <property type="protein sequence ID" value="GAA5815776.1"/>
    <property type="molecule type" value="Genomic_DNA"/>
</dbReference>
<keyword evidence="2" id="KW-1185">Reference proteome</keyword>
<evidence type="ECO:0000313" key="2">
    <source>
        <dbReference type="Proteomes" id="UP001473302"/>
    </source>
</evidence>
<evidence type="ECO:0000313" key="1">
    <source>
        <dbReference type="EMBL" id="GAA5815776.1"/>
    </source>
</evidence>
<gene>
    <name evidence="1" type="ORF">MFLAVUS_009291</name>
</gene>
<dbReference type="Proteomes" id="UP001473302">
    <property type="component" value="Unassembled WGS sequence"/>
</dbReference>
<proteinExistence type="predicted"/>
<reference evidence="1 2" key="1">
    <citation type="submission" date="2024-04" db="EMBL/GenBank/DDBJ databases">
        <title>genome sequences of Mucor flavus KT1a and Helicostylum pulchrum KT1b strains isolated from the surface of a dry-aged beef.</title>
        <authorList>
            <person name="Toyotome T."/>
            <person name="Hosono M."/>
            <person name="Torimaru M."/>
            <person name="Fukuda K."/>
            <person name="Mikami N."/>
        </authorList>
    </citation>
    <scope>NUCLEOTIDE SEQUENCE [LARGE SCALE GENOMIC DNA]</scope>
    <source>
        <strain evidence="1 2">KT1a</strain>
    </source>
</reference>
<sequence>MENVYDLHHYNQCLAIYIGSTRISIESFSTARRNSAKFYNSLTWGNRDVKSGNGNGVKIDNFIERLYQLFEKGKDNWNKDDLFSLKAISDFMRLSVEELIKESKQEIKDTGALHYMFIIPSEWEEEVREIIIRRIFTQANLISNEDHSDRLLFCSDLESFYYDKSEIFKVAKDTLFCRLTPIDKEQVMIKLDLVSCVNTLFDFSGSMLFPKVVNSNSSILSIKHIKNSIKAVLKAHLSLCIQDKHLQSIIEAAFGGVPSNLDENEDDVTVLMVPLITDTSKWGLDSRQEAIIKSICPYDICAEIAKALLNSVVNLISNNRMKEYHIMTLVDEYSSEIILDHNLVNWSKSMLEYNRMTSDLKIRRYEYNIAITFSFDFLHHGSIVYIREAIQNSDLYNSRSSIFIKSKPDAIMNIDISEESTLLSLSLLNDDGLISKIWDHKYFIKDTNPALTLIQTLKVDDSFITFAEKYFRGGSNILSDDKDNVLKNIMAEIEAIMNTDNGSKDLLVSTQQSVYIKAFIFIYMIYLKDIVSSKILNVTGHNVDIKIGYSITIENMLLTNLFGTKEDFEDVIYASGLLRKDDDCKKLRVITLGEGILPVIQQCWKLQFPVKSFFVVAHLHEYYIRLTLNQVVIEEGDQEAFIIRDEIIHIPNVYSSLCLNMWNNIVEENSLIQLCDKHLNNELLEIFSVQNQLCFTNETDQFMYEQGMDLPHYIIPKLSNQLLQPVLRQRPLSYKGFRVGFLQHICSENYGFGFYFPNEYKGFSYKNSRSDTKSILIDRETVFPIFKKGDKITSKQIDRVFYVNSQTTTTNETPFWIHYYTLKNTDGLKMNETVPLKDISERITTSYLDTNDIKKVQLLPIVISIVYHGHSSSFSLIVKIVGGELKSDSSVTVGEPMTLTRV</sequence>
<comment type="caution">
    <text evidence="1">The sequence shown here is derived from an EMBL/GenBank/DDBJ whole genome shotgun (WGS) entry which is preliminary data.</text>
</comment>
<accession>A0ABP9Z9N7</accession>